<keyword evidence="2" id="KW-1185">Reference proteome</keyword>
<proteinExistence type="predicted"/>
<gene>
    <name evidence="1" type="ORF">HPB50_013982</name>
</gene>
<protein>
    <submittedName>
        <fullName evidence="1">Uncharacterized protein</fullName>
    </submittedName>
</protein>
<evidence type="ECO:0000313" key="1">
    <source>
        <dbReference type="EMBL" id="KAH6930461.1"/>
    </source>
</evidence>
<name>A0ACB7S8T5_HYAAI</name>
<dbReference type="Proteomes" id="UP000821845">
    <property type="component" value="Chromosome 5"/>
</dbReference>
<sequence length="625" mass="68779">MPSPGSFSENSPYFNSRKPLYNSPFPPVSPLSAPSEMQVSPNTLNKISHSRRASRVSLAAIVGAQREGEEDTLLDKVLERHVVNPTTDATDQRRGAPALFAVVLVITLPIVALVLFAVLAKTQVNVQVEAAWGTYRGSHERVEGGLECDSFLGIPFGNATGGELRFRKPVRPDQGARQTTAGSAPCLQQPLRVRNFSVYDAAHSGSEDCLRLNLWTPSINAKGLPVLVFLHGFQFYYGGNSQESLRGELLSALGNLVVVVPNFRLGPLGFLRANASSDSSPGNLALYDQRLALEWTRDNVRFFGGDPDRLVLHGYEAGAVSVGYQLLSPEPHWVKEVPRLILQSGSALRLFKNNTGDASIRNVRSLQVNLKCNTKEEAPQLAVECLRKVEPEVFVQRKAHKDIDFVFGPSFDTEFLPAYPSQLLPDAIHSKEVLLGTVSGEGVVLAEVYMSLRKHIKLSELLAAYGVLDVARLVALYTDVGQWDNRTFAKQLLGDVLSSCPVQYLAEHLSSGNNRVYSYVFVHKPSFSGWADSFPAQYEDLDFVFGVPLRRGLGTPQEQDLSRRLIKLVATFAKEGALPQLREGSEWPEFRGLGNDTVAIALDGFSLAASTRTEQCHRIRPHILY</sequence>
<reference evidence="1" key="1">
    <citation type="submission" date="2020-05" db="EMBL/GenBank/DDBJ databases">
        <title>Large-scale comparative analyses of tick genomes elucidate their genetic diversity and vector capacities.</title>
        <authorList>
            <person name="Jia N."/>
            <person name="Wang J."/>
            <person name="Shi W."/>
            <person name="Du L."/>
            <person name="Sun Y."/>
            <person name="Zhan W."/>
            <person name="Jiang J."/>
            <person name="Wang Q."/>
            <person name="Zhang B."/>
            <person name="Ji P."/>
            <person name="Sakyi L.B."/>
            <person name="Cui X."/>
            <person name="Yuan T."/>
            <person name="Jiang B."/>
            <person name="Yang W."/>
            <person name="Lam T.T.-Y."/>
            <person name="Chang Q."/>
            <person name="Ding S."/>
            <person name="Wang X."/>
            <person name="Zhu J."/>
            <person name="Ruan X."/>
            <person name="Zhao L."/>
            <person name="Wei J."/>
            <person name="Que T."/>
            <person name="Du C."/>
            <person name="Cheng J."/>
            <person name="Dai P."/>
            <person name="Han X."/>
            <person name="Huang E."/>
            <person name="Gao Y."/>
            <person name="Liu J."/>
            <person name="Shao H."/>
            <person name="Ye R."/>
            <person name="Li L."/>
            <person name="Wei W."/>
            <person name="Wang X."/>
            <person name="Wang C."/>
            <person name="Yang T."/>
            <person name="Huo Q."/>
            <person name="Li W."/>
            <person name="Guo W."/>
            <person name="Chen H."/>
            <person name="Zhou L."/>
            <person name="Ni X."/>
            <person name="Tian J."/>
            <person name="Zhou Y."/>
            <person name="Sheng Y."/>
            <person name="Liu T."/>
            <person name="Pan Y."/>
            <person name="Xia L."/>
            <person name="Li J."/>
            <person name="Zhao F."/>
            <person name="Cao W."/>
        </authorList>
    </citation>
    <scope>NUCLEOTIDE SEQUENCE</scope>
    <source>
        <strain evidence="1">Hyas-2018</strain>
    </source>
</reference>
<dbReference type="EMBL" id="CM023485">
    <property type="protein sequence ID" value="KAH6930461.1"/>
    <property type="molecule type" value="Genomic_DNA"/>
</dbReference>
<evidence type="ECO:0000313" key="2">
    <source>
        <dbReference type="Proteomes" id="UP000821845"/>
    </source>
</evidence>
<comment type="caution">
    <text evidence="1">The sequence shown here is derived from an EMBL/GenBank/DDBJ whole genome shotgun (WGS) entry which is preliminary data.</text>
</comment>
<accession>A0ACB7S8T5</accession>
<organism evidence="1 2">
    <name type="scientific">Hyalomma asiaticum</name>
    <name type="common">Tick</name>
    <dbReference type="NCBI Taxonomy" id="266040"/>
    <lineage>
        <taxon>Eukaryota</taxon>
        <taxon>Metazoa</taxon>
        <taxon>Ecdysozoa</taxon>
        <taxon>Arthropoda</taxon>
        <taxon>Chelicerata</taxon>
        <taxon>Arachnida</taxon>
        <taxon>Acari</taxon>
        <taxon>Parasitiformes</taxon>
        <taxon>Ixodida</taxon>
        <taxon>Ixodoidea</taxon>
        <taxon>Ixodidae</taxon>
        <taxon>Hyalomminae</taxon>
        <taxon>Hyalomma</taxon>
    </lineage>
</organism>